<dbReference type="GO" id="GO:0005975">
    <property type="term" value="P:carbohydrate metabolic process"/>
    <property type="evidence" value="ECO:0007669"/>
    <property type="project" value="InterPro"/>
</dbReference>
<reference evidence="4 8" key="1">
    <citation type="submission" date="2015-09" db="EMBL/GenBank/DDBJ databases">
        <authorList>
            <consortium name="Pathogen Informatics"/>
        </authorList>
    </citation>
    <scope>NUCLEOTIDE SEQUENCE [LARGE SCALE GENOMIC DNA]</scope>
    <source>
        <strain evidence="4 8">2789STDY5608822</strain>
    </source>
</reference>
<evidence type="ECO:0000313" key="4">
    <source>
        <dbReference type="EMBL" id="CUN35329.1"/>
    </source>
</evidence>
<reference evidence="9 10" key="2">
    <citation type="journal article" date="2019" name="Nat. Med.">
        <title>A library of human gut bacterial isolates paired with longitudinal multiomics data enables mechanistic microbiome research.</title>
        <authorList>
            <person name="Poyet M."/>
            <person name="Groussin M."/>
            <person name="Gibbons S.M."/>
            <person name="Avila-Pacheco J."/>
            <person name="Jiang X."/>
            <person name="Kearney S.M."/>
            <person name="Perrotta A.R."/>
            <person name="Berdy B."/>
            <person name="Zhao S."/>
            <person name="Lieberman T.D."/>
            <person name="Swanson P.K."/>
            <person name="Smith M."/>
            <person name="Roesemann S."/>
            <person name="Alexander J.E."/>
            <person name="Rich S.A."/>
            <person name="Livny J."/>
            <person name="Vlamakis H."/>
            <person name="Clish C."/>
            <person name="Bullock K."/>
            <person name="Deik A."/>
            <person name="Scott J."/>
            <person name="Pierce K.A."/>
            <person name="Xavier R.J."/>
            <person name="Alm E.J."/>
        </authorList>
    </citation>
    <scope>NUCLEOTIDE SEQUENCE [LARGE SCALE GENOMIC DNA]</scope>
    <source>
        <strain evidence="6 9">BIOML-A2</strain>
        <strain evidence="7 10">BIOML-A20</strain>
        <strain evidence="5 11">BIOML-A9</strain>
    </source>
</reference>
<feature type="domain" description="Non-reducing end beta-L-arabinofuranosidase-like GH127 catalytic" evidence="2">
    <location>
        <begin position="89"/>
        <end position="421"/>
    </location>
</feature>
<proteinExistence type="predicted"/>
<feature type="domain" description="Non-reducing end beta-L-arabinofuranosidase-like GH127 middle" evidence="3">
    <location>
        <begin position="434"/>
        <end position="534"/>
    </location>
</feature>
<evidence type="ECO:0000313" key="9">
    <source>
        <dbReference type="Proteomes" id="UP000432516"/>
    </source>
</evidence>
<evidence type="ECO:0000259" key="3">
    <source>
        <dbReference type="Pfam" id="PF20736"/>
    </source>
</evidence>
<evidence type="ECO:0000313" key="7">
    <source>
        <dbReference type="EMBL" id="MSB71929.1"/>
    </source>
</evidence>
<accession>A0A173W724</accession>
<dbReference type="Proteomes" id="UP000095455">
    <property type="component" value="Unassembled WGS sequence"/>
</dbReference>
<gene>
    <name evidence="4" type="ORF">ERS852380_00096</name>
    <name evidence="5" type="ORF">GKD67_09035</name>
    <name evidence="6" type="ORF">GKD68_15830</name>
    <name evidence="7" type="ORF">GKD70_01245</name>
</gene>
<keyword evidence="1" id="KW-0732">Signal</keyword>
<comment type="caution">
    <text evidence="5">The sequence shown here is derived from an EMBL/GenBank/DDBJ whole genome shotgun (WGS) entry which is preliminary data.</text>
</comment>
<evidence type="ECO:0000313" key="11">
    <source>
        <dbReference type="Proteomes" id="UP000461276"/>
    </source>
</evidence>
<evidence type="ECO:0000313" key="10">
    <source>
        <dbReference type="Proteomes" id="UP000441609"/>
    </source>
</evidence>
<evidence type="ECO:0000313" key="5">
    <source>
        <dbReference type="EMBL" id="MRY93367.1"/>
    </source>
</evidence>
<evidence type="ECO:0000259" key="2">
    <source>
        <dbReference type="Pfam" id="PF07944"/>
    </source>
</evidence>
<protein>
    <submittedName>
        <fullName evidence="4">Uncharacterized protein conserved in bacteria</fullName>
    </submittedName>
</protein>
<dbReference type="EMBL" id="WKMO01000001">
    <property type="protein sequence ID" value="MSB71929.1"/>
    <property type="molecule type" value="Genomic_DNA"/>
</dbReference>
<feature type="signal peptide" evidence="1">
    <location>
        <begin position="1"/>
        <end position="21"/>
    </location>
</feature>
<dbReference type="EMBL" id="CYYK01000001">
    <property type="protein sequence ID" value="CUN35329.1"/>
    <property type="molecule type" value="Genomic_DNA"/>
</dbReference>
<dbReference type="InterPro" id="IPR008928">
    <property type="entry name" value="6-hairpin_glycosidase_sf"/>
</dbReference>
<dbReference type="Pfam" id="PF07944">
    <property type="entry name" value="Beta-AFase-like_GH127_cat"/>
    <property type="match status" value="1"/>
</dbReference>
<dbReference type="InterPro" id="IPR012878">
    <property type="entry name" value="Beta-AFase-like_GH127_cat"/>
</dbReference>
<dbReference type="SUPFAM" id="SSF48208">
    <property type="entry name" value="Six-hairpin glycosidases"/>
    <property type="match status" value="1"/>
</dbReference>
<dbReference type="EMBL" id="WKNE01000013">
    <property type="protein sequence ID" value="MRZ56179.1"/>
    <property type="molecule type" value="Genomic_DNA"/>
</dbReference>
<dbReference type="Proteomes" id="UP000441609">
    <property type="component" value="Unassembled WGS sequence"/>
</dbReference>
<dbReference type="RefSeq" id="WP_005859834.1">
    <property type="nucleotide sequence ID" value="NZ_BQOC01000003.1"/>
</dbReference>
<dbReference type="Proteomes" id="UP000461276">
    <property type="component" value="Unassembled WGS sequence"/>
</dbReference>
<evidence type="ECO:0000313" key="6">
    <source>
        <dbReference type="EMBL" id="MRZ56179.1"/>
    </source>
</evidence>
<name>A0A173W724_PARDI</name>
<dbReference type="PANTHER" id="PTHR31151">
    <property type="entry name" value="PROLINE-TRNA LIGASE (DUF1680)"/>
    <property type="match status" value="1"/>
</dbReference>
<dbReference type="OMA" id="WERGPYW"/>
<dbReference type="AlphaFoldDB" id="A0A173W724"/>
<evidence type="ECO:0000313" key="8">
    <source>
        <dbReference type="Proteomes" id="UP000095455"/>
    </source>
</evidence>
<organism evidence="5 11">
    <name type="scientific">Parabacteroides distasonis</name>
    <dbReference type="NCBI Taxonomy" id="823"/>
    <lineage>
        <taxon>Bacteria</taxon>
        <taxon>Pseudomonadati</taxon>
        <taxon>Bacteroidota</taxon>
        <taxon>Bacteroidia</taxon>
        <taxon>Bacteroidales</taxon>
        <taxon>Tannerellaceae</taxon>
        <taxon>Parabacteroides</taxon>
    </lineage>
</organism>
<dbReference type="Pfam" id="PF20736">
    <property type="entry name" value="Glyco_hydro127M"/>
    <property type="match status" value="1"/>
</dbReference>
<dbReference type="OrthoDB" id="9757939at2"/>
<dbReference type="PANTHER" id="PTHR31151:SF0">
    <property type="entry name" value="PROLINE-TRNA LIGASE (DUF1680)"/>
    <property type="match status" value="1"/>
</dbReference>
<sequence>MKLLPKILALSLAMVVTTSVAANQLANEKTAISVNYKNNRYPLLQKPYIELPIGSIRPTGWMQEQLVRMKNGMTGNLDQVYEKVMGPRNGWLGGDGDVWERGPYWIDGLLPLAYILNDQALIDKVKPWVEWTLASQKPNGYFGPDTDRSYEPGLQRDNSRDWWPKMVMMKVMQQYYSATGDTRVIDFFTRYFKYQLAELPQNPLGKWTFWGEQRGGDNLMVVYWLYNITGDKFLLDLGELIHKQTFNWTDIFLNQDHLSRQLSLHCVNLAQGFKEPVVYYQQNQDPKQICAVKKAVKDIHNTIGLPTGLWGGDELLRFGEPTTGSELCTAVEMMFSLEEMLEITGDVQWADYLERVAYNALPTQVTDDYSARQYYQQTNQVAVTREWRNFSTPHDDTDILFGELTGYPCCTSNLHQGWPKLVQNLWYATADNGIAALVYAPSSVKAKVANGVTVQIEEETAYPFDETLHFKFAFEDKKIKRAFFPFHIRIPAWCNQPVIKLNGENVVVDAYPGEIARINREWKQGDVLTVELPMQVAASRWYGGSAVIERGPLVYALKMNEKWEKKTFEGEKAAQYGNWYYQVTSDSPWNYALTHKSLEPDQINDNFVVEKTKVTTDYPWNIENAPITIKAKGKRLNGWSLYRGSSGSISYFTQQGNDMGDEESIELIPYGCTTLRITEFPVR</sequence>
<dbReference type="EMBL" id="WKMY01000005">
    <property type="protein sequence ID" value="MRY93367.1"/>
    <property type="molecule type" value="Genomic_DNA"/>
</dbReference>
<feature type="chain" id="PRO_5039781399" evidence="1">
    <location>
        <begin position="22"/>
        <end position="683"/>
    </location>
</feature>
<dbReference type="InterPro" id="IPR049046">
    <property type="entry name" value="Beta-AFase-like_GH127_middle"/>
</dbReference>
<dbReference type="Proteomes" id="UP000432516">
    <property type="component" value="Unassembled WGS sequence"/>
</dbReference>
<evidence type="ECO:0000256" key="1">
    <source>
        <dbReference type="SAM" id="SignalP"/>
    </source>
</evidence>